<dbReference type="SMART" id="SM00827">
    <property type="entry name" value="PKS_AT"/>
    <property type="match status" value="1"/>
</dbReference>
<dbReference type="PANTHER" id="PTHR42681">
    <property type="entry name" value="MALONYL-COA-ACYL CARRIER PROTEIN TRANSACYLASE, MITOCHONDRIAL"/>
    <property type="match status" value="1"/>
</dbReference>
<evidence type="ECO:0000256" key="3">
    <source>
        <dbReference type="ARBA" id="ARBA00048462"/>
    </source>
</evidence>
<sequence>MGKDKLMICLLFSGQGAQKTGLTYDLYQTEPHYRKIIAKASDILQLDLAELLFDAEKANELAQTRYSQPAILTMSYGLYQILSENADFEKLGIGLSLGEYSGLACANYLEFESALRLIKKRGELMQQASSQNPGVMVAVMKSSLANVELAIKDAQKKGLIGIANVNTPNQIVVGGEKNAVQNLREQLEKDGARVFPLKVSGAFHTPLMKSIQGALKTELQKVDWHSGTFPIYSTTTQKEFAPGNLVSTLTEQLVSTTYFAKTLAQYSQDITTVVELGPGKTLLSFARKILKGVPTYQTDSVANMQETISALKEFNS</sequence>
<comment type="caution">
    <text evidence="7">The sequence shown here is derived from an EMBL/GenBank/DDBJ whole genome shotgun (WGS) entry which is preliminary data.</text>
</comment>
<dbReference type="HOGENOM" id="CLU_030558_1_1_9"/>
<keyword evidence="1 4" id="KW-0808">Transferase</keyword>
<dbReference type="InterPro" id="IPR001227">
    <property type="entry name" value="Ac_transferase_dom_sf"/>
</dbReference>
<evidence type="ECO:0000256" key="4">
    <source>
        <dbReference type="PIRNR" id="PIRNR000446"/>
    </source>
</evidence>
<dbReference type="Proteomes" id="UP000033533">
    <property type="component" value="Unassembled WGS sequence"/>
</dbReference>
<dbReference type="SUPFAM" id="SSF55048">
    <property type="entry name" value="Probable ACP-binding domain of malonyl-CoA ACP transacylase"/>
    <property type="match status" value="1"/>
</dbReference>
<dbReference type="OrthoDB" id="9805460at2"/>
<dbReference type="PANTHER" id="PTHR42681:SF1">
    <property type="entry name" value="MALONYL-COA-ACYL CARRIER PROTEIN TRANSACYLASE, MITOCHONDRIAL"/>
    <property type="match status" value="1"/>
</dbReference>
<accession>A0A0F4L8B4</accession>
<comment type="similarity">
    <text evidence="4">Belongs to the fabD family.</text>
</comment>
<dbReference type="STRING" id="1218493.JF76_15380"/>
<feature type="active site" evidence="5">
    <location>
        <position position="96"/>
    </location>
</feature>
<dbReference type="InterPro" id="IPR050858">
    <property type="entry name" value="Mal-CoA-ACP_Trans/PKS_FabD"/>
</dbReference>
<dbReference type="GO" id="GO:0005829">
    <property type="term" value="C:cytosol"/>
    <property type="evidence" value="ECO:0007669"/>
    <property type="project" value="TreeGrafter"/>
</dbReference>
<dbReference type="Gene3D" id="3.40.366.10">
    <property type="entry name" value="Malonyl-Coenzyme A Acyl Carrier Protein, domain 2"/>
    <property type="match status" value="1"/>
</dbReference>
<dbReference type="InterPro" id="IPR016035">
    <property type="entry name" value="Acyl_Trfase/lysoPLipase"/>
</dbReference>
<dbReference type="Gene3D" id="3.30.70.250">
    <property type="entry name" value="Malonyl-CoA ACP transacylase, ACP-binding"/>
    <property type="match status" value="1"/>
</dbReference>
<dbReference type="PATRIC" id="fig|1218493.3.peg.1611"/>
<keyword evidence="2 4" id="KW-0012">Acyltransferase</keyword>
<organism evidence="7 8">
    <name type="scientific">Lactobacillus kullabergensis</name>
    <dbReference type="NCBI Taxonomy" id="1218493"/>
    <lineage>
        <taxon>Bacteria</taxon>
        <taxon>Bacillati</taxon>
        <taxon>Bacillota</taxon>
        <taxon>Bacilli</taxon>
        <taxon>Lactobacillales</taxon>
        <taxon>Lactobacillaceae</taxon>
        <taxon>Lactobacillus</taxon>
    </lineage>
</organism>
<dbReference type="Pfam" id="PF00698">
    <property type="entry name" value="Acyl_transf_1"/>
    <property type="match status" value="1"/>
</dbReference>
<evidence type="ECO:0000256" key="1">
    <source>
        <dbReference type="ARBA" id="ARBA00022679"/>
    </source>
</evidence>
<feature type="domain" description="Malonyl-CoA:ACP transacylase (MAT)" evidence="6">
    <location>
        <begin position="11"/>
        <end position="313"/>
    </location>
</feature>
<dbReference type="GO" id="GO:0006633">
    <property type="term" value="P:fatty acid biosynthetic process"/>
    <property type="evidence" value="ECO:0007669"/>
    <property type="project" value="TreeGrafter"/>
</dbReference>
<dbReference type="InterPro" id="IPR014043">
    <property type="entry name" value="Acyl_transferase_dom"/>
</dbReference>
<proteinExistence type="inferred from homology"/>
<evidence type="ECO:0000259" key="6">
    <source>
        <dbReference type="SMART" id="SM00827"/>
    </source>
</evidence>
<dbReference type="InterPro" id="IPR016036">
    <property type="entry name" value="Malonyl_transacylase_ACP-bd"/>
</dbReference>
<reference evidence="7 8" key="1">
    <citation type="submission" date="2014-12" db="EMBL/GenBank/DDBJ databases">
        <title>Comparative genomics of the lactic acid bacteria isolated from the honey bee gut.</title>
        <authorList>
            <person name="Ellegaard K.M."/>
            <person name="Tamarit D."/>
            <person name="Javelind E."/>
            <person name="Olofsson T."/>
            <person name="Andersson S.G."/>
            <person name="Vasquez A."/>
        </authorList>
    </citation>
    <scope>NUCLEOTIDE SEQUENCE [LARGE SCALE GENOMIC DNA]</scope>
    <source>
        <strain evidence="7 8">Biut2</strain>
    </source>
</reference>
<dbReference type="RefSeq" id="WP_084600350.1">
    <property type="nucleotide sequence ID" value="NZ_KQ033871.1"/>
</dbReference>
<dbReference type="AlphaFoldDB" id="A0A0F4L8B4"/>
<protein>
    <recommendedName>
        <fullName evidence="4">Malonyl CoA-acyl carrier protein transacylase</fullName>
        <ecNumber evidence="4">2.3.1.39</ecNumber>
    </recommendedName>
</protein>
<dbReference type="GO" id="GO:0004314">
    <property type="term" value="F:[acyl-carrier-protein] S-malonyltransferase activity"/>
    <property type="evidence" value="ECO:0007669"/>
    <property type="project" value="UniProtKB-EC"/>
</dbReference>
<dbReference type="InterPro" id="IPR024925">
    <property type="entry name" value="Malonyl_CoA-ACP_transAc"/>
</dbReference>
<name>A0A0F4L8B4_9LACO</name>
<comment type="catalytic activity">
    <reaction evidence="3 4">
        <text>holo-[ACP] + malonyl-CoA = malonyl-[ACP] + CoA</text>
        <dbReference type="Rhea" id="RHEA:41792"/>
        <dbReference type="Rhea" id="RHEA-COMP:9623"/>
        <dbReference type="Rhea" id="RHEA-COMP:9685"/>
        <dbReference type="ChEBI" id="CHEBI:57287"/>
        <dbReference type="ChEBI" id="CHEBI:57384"/>
        <dbReference type="ChEBI" id="CHEBI:64479"/>
        <dbReference type="ChEBI" id="CHEBI:78449"/>
        <dbReference type="EC" id="2.3.1.39"/>
    </reaction>
</comment>
<evidence type="ECO:0000256" key="5">
    <source>
        <dbReference type="PIRSR" id="PIRSR000446-1"/>
    </source>
</evidence>
<feature type="active site" evidence="5">
    <location>
        <position position="204"/>
    </location>
</feature>
<dbReference type="EC" id="2.3.1.39" evidence="4"/>
<evidence type="ECO:0000313" key="8">
    <source>
        <dbReference type="Proteomes" id="UP000033533"/>
    </source>
</evidence>
<gene>
    <name evidence="7" type="ORF">JF76_15380</name>
</gene>
<dbReference type="EMBL" id="JXBY01000025">
    <property type="protein sequence ID" value="KJY54518.1"/>
    <property type="molecule type" value="Genomic_DNA"/>
</dbReference>
<dbReference type="PIRSF" id="PIRSF000446">
    <property type="entry name" value="Mct"/>
    <property type="match status" value="1"/>
</dbReference>
<evidence type="ECO:0000256" key="2">
    <source>
        <dbReference type="ARBA" id="ARBA00023315"/>
    </source>
</evidence>
<dbReference type="SUPFAM" id="SSF52151">
    <property type="entry name" value="FabD/lysophospholipase-like"/>
    <property type="match status" value="1"/>
</dbReference>
<evidence type="ECO:0000313" key="7">
    <source>
        <dbReference type="EMBL" id="KJY54518.1"/>
    </source>
</evidence>